<dbReference type="GO" id="GO:0009252">
    <property type="term" value="P:peptidoglycan biosynthetic process"/>
    <property type="evidence" value="ECO:0007669"/>
    <property type="project" value="UniProtKB-UniRule"/>
</dbReference>
<dbReference type="InterPro" id="IPR001920">
    <property type="entry name" value="Asp/Glu_race"/>
</dbReference>
<feature type="binding site" evidence="7">
    <location>
        <begin position="39"/>
        <end position="40"/>
    </location>
    <ligand>
        <name>substrate</name>
    </ligand>
</feature>
<evidence type="ECO:0000256" key="1">
    <source>
        <dbReference type="ARBA" id="ARBA00001602"/>
    </source>
</evidence>
<reference evidence="9" key="1">
    <citation type="submission" date="2018-08" db="EMBL/GenBank/DDBJ databases">
        <authorList>
            <person name="Chevrot R."/>
        </authorList>
    </citation>
    <scope>NUCLEOTIDE SEQUENCE [LARGE SCALE GENOMIC DNA]</scope>
</reference>
<dbReference type="NCBIfam" id="TIGR00067">
    <property type="entry name" value="glut_race"/>
    <property type="match status" value="1"/>
</dbReference>
<dbReference type="SUPFAM" id="SSF53681">
    <property type="entry name" value="Aspartate/glutamate racemase"/>
    <property type="match status" value="2"/>
</dbReference>
<sequence>MTIAFFDSGIGGITVLAEAMKHMPHEQYLFYADTLHVPYGTKSQSEVMRHVHSAVEDIMQHNVKALVIACNTATSIAASELRRKYDIPIIGMEPAVKPAVEMNRDNGKRVLVFATALTLSQNKYHTLISRIDEEHIVDSIPLPELVEYCEQLNFDKGVIGDYFVHKLAGLDLNQYGTIVLGCTHYPYYKHILRDIVPDHIQLIDGSHGTVQRLAQVMQENQLKQSSDTSVRPSIQFMCSSHEQQYIDKLQTALYTYQTFGGMDTNEQSIVRADGEQC</sequence>
<evidence type="ECO:0000256" key="5">
    <source>
        <dbReference type="ARBA" id="ARBA00023235"/>
    </source>
</evidence>
<dbReference type="RefSeq" id="WP_138185541.1">
    <property type="nucleotide sequence ID" value="NZ_LS992241.1"/>
</dbReference>
<dbReference type="PROSITE" id="PS00923">
    <property type="entry name" value="ASP_GLU_RACEMASE_1"/>
    <property type="match status" value="1"/>
</dbReference>
<organism evidence="8 9">
    <name type="scientific">Paenibacillus alvei</name>
    <name type="common">Bacillus alvei</name>
    <dbReference type="NCBI Taxonomy" id="44250"/>
    <lineage>
        <taxon>Bacteria</taxon>
        <taxon>Bacillati</taxon>
        <taxon>Bacillota</taxon>
        <taxon>Bacilli</taxon>
        <taxon>Bacillales</taxon>
        <taxon>Paenibacillaceae</taxon>
        <taxon>Paenibacillus</taxon>
    </lineage>
</organism>
<evidence type="ECO:0000256" key="6">
    <source>
        <dbReference type="ARBA" id="ARBA00023316"/>
    </source>
</evidence>
<feature type="binding site" evidence="7">
    <location>
        <begin position="7"/>
        <end position="8"/>
    </location>
    <ligand>
        <name>substrate</name>
    </ligand>
</feature>
<gene>
    <name evidence="7 8" type="primary">murI</name>
    <name evidence="8" type="ORF">PBLR_11873</name>
</gene>
<dbReference type="InterPro" id="IPR004391">
    <property type="entry name" value="Glu_race"/>
</dbReference>
<keyword evidence="5 7" id="KW-0413">Isomerase</keyword>
<comment type="catalytic activity">
    <reaction evidence="1 7">
        <text>L-glutamate = D-glutamate</text>
        <dbReference type="Rhea" id="RHEA:12813"/>
        <dbReference type="ChEBI" id="CHEBI:29985"/>
        <dbReference type="ChEBI" id="CHEBI:29986"/>
        <dbReference type="EC" id="5.1.1.3"/>
    </reaction>
</comment>
<dbReference type="EC" id="5.1.1.3" evidence="2 7"/>
<feature type="binding site" evidence="7">
    <location>
        <begin position="71"/>
        <end position="72"/>
    </location>
    <ligand>
        <name>substrate</name>
    </ligand>
</feature>
<dbReference type="EMBL" id="LS992241">
    <property type="protein sequence ID" value="SYX83451.1"/>
    <property type="molecule type" value="Genomic_DNA"/>
</dbReference>
<dbReference type="AlphaFoldDB" id="A0A383R9Y1"/>
<comment type="function">
    <text evidence="7">Provides the (R)-glutamate required for cell wall biosynthesis.</text>
</comment>
<dbReference type="UniPathway" id="UPA00219"/>
<comment type="pathway">
    <text evidence="7">Cell wall biogenesis; peptidoglycan biosynthesis.</text>
</comment>
<feature type="binding site" evidence="7">
    <location>
        <begin position="183"/>
        <end position="184"/>
    </location>
    <ligand>
        <name>substrate</name>
    </ligand>
</feature>
<keyword evidence="4 7" id="KW-0573">Peptidoglycan synthesis</keyword>
<dbReference type="Pfam" id="PF01177">
    <property type="entry name" value="Asp_Glu_race"/>
    <property type="match status" value="1"/>
</dbReference>
<dbReference type="InterPro" id="IPR018187">
    <property type="entry name" value="Asp/Glu_racemase_AS_1"/>
</dbReference>
<dbReference type="PANTHER" id="PTHR21198">
    <property type="entry name" value="GLUTAMATE RACEMASE"/>
    <property type="match status" value="1"/>
</dbReference>
<dbReference type="GO" id="GO:0008881">
    <property type="term" value="F:glutamate racemase activity"/>
    <property type="evidence" value="ECO:0007669"/>
    <property type="project" value="UniProtKB-UniRule"/>
</dbReference>
<keyword evidence="6 7" id="KW-0961">Cell wall biogenesis/degradation</keyword>
<feature type="active site" description="Proton donor/acceptor" evidence="7">
    <location>
        <position position="70"/>
    </location>
</feature>
<evidence type="ECO:0000313" key="9">
    <source>
        <dbReference type="Proteomes" id="UP000304148"/>
    </source>
</evidence>
<proteinExistence type="inferred from homology"/>
<dbReference type="GO" id="GO:0008360">
    <property type="term" value="P:regulation of cell shape"/>
    <property type="evidence" value="ECO:0007669"/>
    <property type="project" value="UniProtKB-KW"/>
</dbReference>
<feature type="active site" description="Proton donor/acceptor" evidence="7">
    <location>
        <position position="182"/>
    </location>
</feature>
<comment type="similarity">
    <text evidence="7">Belongs to the aspartate/glutamate racemases family.</text>
</comment>
<dbReference type="Proteomes" id="UP000304148">
    <property type="component" value="Chromosome"/>
</dbReference>
<evidence type="ECO:0000256" key="4">
    <source>
        <dbReference type="ARBA" id="ARBA00022984"/>
    </source>
</evidence>
<evidence type="ECO:0000256" key="7">
    <source>
        <dbReference type="HAMAP-Rule" id="MF_00258"/>
    </source>
</evidence>
<dbReference type="HAMAP" id="MF_00258">
    <property type="entry name" value="Glu_racemase"/>
    <property type="match status" value="1"/>
</dbReference>
<name>A0A383R9Y1_PAEAL</name>
<protein>
    <recommendedName>
        <fullName evidence="2 7">Glutamate racemase</fullName>
        <ecNumber evidence="2 7">5.1.1.3</ecNumber>
    </recommendedName>
</protein>
<accession>A0A383R9Y1</accession>
<keyword evidence="3 7" id="KW-0133">Cell shape</keyword>
<evidence type="ECO:0000313" key="8">
    <source>
        <dbReference type="EMBL" id="SYX83451.1"/>
    </source>
</evidence>
<dbReference type="GO" id="GO:0071555">
    <property type="term" value="P:cell wall organization"/>
    <property type="evidence" value="ECO:0007669"/>
    <property type="project" value="UniProtKB-KW"/>
</dbReference>
<dbReference type="InterPro" id="IPR015942">
    <property type="entry name" value="Asp/Glu/hydantoin_racemase"/>
</dbReference>
<evidence type="ECO:0000256" key="3">
    <source>
        <dbReference type="ARBA" id="ARBA00022960"/>
    </source>
</evidence>
<dbReference type="Gene3D" id="3.40.50.1860">
    <property type="match status" value="2"/>
</dbReference>
<evidence type="ECO:0000256" key="2">
    <source>
        <dbReference type="ARBA" id="ARBA00013090"/>
    </source>
</evidence>
<dbReference type="PANTHER" id="PTHR21198:SF3">
    <property type="entry name" value="GLUTAMATE RACEMASE"/>
    <property type="match status" value="1"/>
</dbReference>